<dbReference type="EMBL" id="AXCM01007096">
    <property type="status" value="NOT_ANNOTATED_CDS"/>
    <property type="molecule type" value="Genomic_DNA"/>
</dbReference>
<reference evidence="2" key="2">
    <citation type="submission" date="2020-05" db="UniProtKB">
        <authorList>
            <consortium name="EnsemblMetazoa"/>
        </authorList>
    </citation>
    <scope>IDENTIFICATION</scope>
    <source>
        <strain evidence="2">A-37</strain>
    </source>
</reference>
<dbReference type="Proteomes" id="UP000075883">
    <property type="component" value="Unassembled WGS sequence"/>
</dbReference>
<sequence length="174" mass="18782">MASLIDRSDMILRTAFFLLSPHTPDKSGAGGNANTLDKQSYGHRAGGGGTDQGTNGGESGESGPGLSNYFEPSSDSEELLKYYKMPMQFGTENYTLVTSQIGSTAHVPCRIHHIGEGVVKPVASNRDGLVEVHILDGRTTCVIKLGFTFAYREPSSFTLLCGDEPQHLEWQRGT</sequence>
<proteinExistence type="predicted"/>
<accession>A0A182MEM0</accession>
<feature type="compositionally biased region" description="Gly residues" evidence="1">
    <location>
        <begin position="44"/>
        <end position="63"/>
    </location>
</feature>
<evidence type="ECO:0000313" key="2">
    <source>
        <dbReference type="EnsemblMetazoa" id="ACUA016395-PA"/>
    </source>
</evidence>
<dbReference type="VEuPathDB" id="VectorBase:ACUA016395"/>
<dbReference type="AlphaFoldDB" id="A0A182MEM0"/>
<organism evidence="2 3">
    <name type="scientific">Anopheles culicifacies</name>
    <dbReference type="NCBI Taxonomy" id="139723"/>
    <lineage>
        <taxon>Eukaryota</taxon>
        <taxon>Metazoa</taxon>
        <taxon>Ecdysozoa</taxon>
        <taxon>Arthropoda</taxon>
        <taxon>Hexapoda</taxon>
        <taxon>Insecta</taxon>
        <taxon>Pterygota</taxon>
        <taxon>Neoptera</taxon>
        <taxon>Endopterygota</taxon>
        <taxon>Diptera</taxon>
        <taxon>Nematocera</taxon>
        <taxon>Culicoidea</taxon>
        <taxon>Culicidae</taxon>
        <taxon>Anophelinae</taxon>
        <taxon>Anopheles</taxon>
        <taxon>culicifacies species complex</taxon>
    </lineage>
</organism>
<evidence type="ECO:0000256" key="1">
    <source>
        <dbReference type="SAM" id="MobiDB-lite"/>
    </source>
</evidence>
<reference evidence="3" key="1">
    <citation type="submission" date="2013-09" db="EMBL/GenBank/DDBJ databases">
        <title>The Genome Sequence of Anopheles culicifacies species A.</title>
        <authorList>
            <consortium name="The Broad Institute Genomics Platform"/>
            <person name="Neafsey D.E."/>
            <person name="Besansky N."/>
            <person name="Howell P."/>
            <person name="Walton C."/>
            <person name="Young S.K."/>
            <person name="Zeng Q."/>
            <person name="Gargeya S."/>
            <person name="Fitzgerald M."/>
            <person name="Haas B."/>
            <person name="Abouelleil A."/>
            <person name="Allen A.W."/>
            <person name="Alvarado L."/>
            <person name="Arachchi H.M."/>
            <person name="Berlin A.M."/>
            <person name="Chapman S.B."/>
            <person name="Gainer-Dewar J."/>
            <person name="Goldberg J."/>
            <person name="Griggs A."/>
            <person name="Gujja S."/>
            <person name="Hansen M."/>
            <person name="Howarth C."/>
            <person name="Imamovic A."/>
            <person name="Ireland A."/>
            <person name="Larimer J."/>
            <person name="McCowan C."/>
            <person name="Murphy C."/>
            <person name="Pearson M."/>
            <person name="Poon T.W."/>
            <person name="Priest M."/>
            <person name="Roberts A."/>
            <person name="Saif S."/>
            <person name="Shea T."/>
            <person name="Sisk P."/>
            <person name="Sykes S."/>
            <person name="Wortman J."/>
            <person name="Nusbaum C."/>
            <person name="Birren B."/>
        </authorList>
    </citation>
    <scope>NUCLEOTIDE SEQUENCE [LARGE SCALE GENOMIC DNA]</scope>
    <source>
        <strain evidence="3">A-37</strain>
    </source>
</reference>
<keyword evidence="3" id="KW-1185">Reference proteome</keyword>
<name>A0A182MEM0_9DIPT</name>
<protein>
    <submittedName>
        <fullName evidence="2">Uncharacterized protein</fullName>
    </submittedName>
</protein>
<evidence type="ECO:0000313" key="3">
    <source>
        <dbReference type="Proteomes" id="UP000075883"/>
    </source>
</evidence>
<dbReference type="STRING" id="139723.A0A182MEM0"/>
<dbReference type="EnsemblMetazoa" id="ACUA016395-RA">
    <property type="protein sequence ID" value="ACUA016395-PA"/>
    <property type="gene ID" value="ACUA016395"/>
</dbReference>
<feature type="region of interest" description="Disordered" evidence="1">
    <location>
        <begin position="23"/>
        <end position="71"/>
    </location>
</feature>